<evidence type="ECO:0000313" key="7">
    <source>
        <dbReference type="EMBL" id="SPD85834.1"/>
    </source>
</evidence>
<keyword evidence="8" id="KW-1185">Reference proteome</keyword>
<dbReference type="PRINTS" id="PR00046">
    <property type="entry name" value="SIGMA70FCT"/>
</dbReference>
<dbReference type="OrthoDB" id="3745243at2"/>
<accession>A0A2N9JEK8</accession>
<dbReference type="Pfam" id="PF04542">
    <property type="entry name" value="Sigma70_r2"/>
    <property type="match status" value="1"/>
</dbReference>
<dbReference type="PANTHER" id="PTHR30603:SF47">
    <property type="entry name" value="RNA POLYMERASE SIGMA FACTOR SIGD, CHLOROPLASTIC"/>
    <property type="match status" value="1"/>
</dbReference>
<dbReference type="SUPFAM" id="SSF88659">
    <property type="entry name" value="Sigma3 and sigma4 domains of RNA polymerase sigma factors"/>
    <property type="match status" value="1"/>
</dbReference>
<dbReference type="GO" id="GO:0016987">
    <property type="term" value="F:sigma factor activity"/>
    <property type="evidence" value="ECO:0007669"/>
    <property type="project" value="UniProtKB-KW"/>
</dbReference>
<gene>
    <name evidence="7" type="ORF">MPLG2_0798</name>
</gene>
<dbReference type="Proteomes" id="UP000238164">
    <property type="component" value="Chromosome 1"/>
</dbReference>
<dbReference type="NCBIfam" id="TIGR02937">
    <property type="entry name" value="sigma70-ECF"/>
    <property type="match status" value="1"/>
</dbReference>
<dbReference type="Gene3D" id="1.10.10.10">
    <property type="entry name" value="Winged helix-like DNA-binding domain superfamily/Winged helix DNA-binding domain"/>
    <property type="match status" value="1"/>
</dbReference>
<evidence type="ECO:0000256" key="3">
    <source>
        <dbReference type="ARBA" id="ARBA00023125"/>
    </source>
</evidence>
<evidence type="ECO:0000256" key="4">
    <source>
        <dbReference type="ARBA" id="ARBA00023163"/>
    </source>
</evidence>
<dbReference type="InterPro" id="IPR007627">
    <property type="entry name" value="RNA_pol_sigma70_r2"/>
</dbReference>
<dbReference type="SUPFAM" id="SSF88946">
    <property type="entry name" value="Sigma2 domain of RNA polymerase sigma factors"/>
    <property type="match status" value="1"/>
</dbReference>
<evidence type="ECO:0000313" key="8">
    <source>
        <dbReference type="Proteomes" id="UP000238164"/>
    </source>
</evidence>
<evidence type="ECO:0000256" key="1">
    <source>
        <dbReference type="ARBA" id="ARBA00023015"/>
    </source>
</evidence>
<dbReference type="AlphaFoldDB" id="A0A2N9JEK8"/>
<feature type="domain" description="RNA polymerase sigma-70 region 2" evidence="5">
    <location>
        <begin position="59"/>
        <end position="120"/>
    </location>
</feature>
<dbReference type="GO" id="GO:0003677">
    <property type="term" value="F:DNA binding"/>
    <property type="evidence" value="ECO:0007669"/>
    <property type="project" value="UniProtKB-KW"/>
</dbReference>
<evidence type="ECO:0000256" key="2">
    <source>
        <dbReference type="ARBA" id="ARBA00023082"/>
    </source>
</evidence>
<reference evidence="7 8" key="1">
    <citation type="submission" date="2018-02" db="EMBL/GenBank/DDBJ databases">
        <authorList>
            <person name="Cohen D.B."/>
            <person name="Kent A.D."/>
        </authorList>
    </citation>
    <scope>NUCLEOTIDE SEQUENCE [LARGE SCALE GENOMIC DNA]</scope>
    <source>
        <strain evidence="7">1</strain>
    </source>
</reference>
<protein>
    <submittedName>
        <fullName evidence="7">Putative RNA polymerase primary sigma factor</fullName>
    </submittedName>
</protein>
<dbReference type="Pfam" id="PF04545">
    <property type="entry name" value="Sigma70_r4"/>
    <property type="match status" value="1"/>
</dbReference>
<dbReference type="Gene3D" id="1.20.120.1810">
    <property type="match status" value="1"/>
</dbReference>
<dbReference type="InterPro" id="IPR007630">
    <property type="entry name" value="RNA_pol_sigma70_r4"/>
</dbReference>
<dbReference type="InterPro" id="IPR013325">
    <property type="entry name" value="RNA_pol_sigma_r2"/>
</dbReference>
<dbReference type="EMBL" id="LT985188">
    <property type="protein sequence ID" value="SPD85834.1"/>
    <property type="molecule type" value="Genomic_DNA"/>
</dbReference>
<dbReference type="PANTHER" id="PTHR30603">
    <property type="entry name" value="RNA POLYMERASE SIGMA FACTOR RPO"/>
    <property type="match status" value="1"/>
</dbReference>
<organism evidence="7 8">
    <name type="scientific">Micropruina glycogenica</name>
    <dbReference type="NCBI Taxonomy" id="75385"/>
    <lineage>
        <taxon>Bacteria</taxon>
        <taxon>Bacillati</taxon>
        <taxon>Actinomycetota</taxon>
        <taxon>Actinomycetes</taxon>
        <taxon>Propionibacteriales</taxon>
        <taxon>Nocardioidaceae</taxon>
        <taxon>Micropruina</taxon>
    </lineage>
</organism>
<dbReference type="InterPro" id="IPR050239">
    <property type="entry name" value="Sigma-70_RNA_pol_init_factors"/>
</dbReference>
<sequence length="266" mass="29552">MTTETLLGAADEIRLARTIEAGLLAGDLISRADYAFASDAELLQIEREGRLAWQQFLLANVRLVQCIATQVARQSRAPLEELFQEGFLGLADAVQRWDCRAGYRFSTYATPWIRRRVHDASVASVQSGPESVRTLQRAGRVRQLADEVGADLQRAASDDELAGLLGRSADWVGRMRRVGPSLPLLIDIAADEPSELDEHPELGRLLGSLPWPENEVVRRRFGFDGEPPLHQRAAAEAIGMSLSTLRRHEARALRRLRGWLLDDIAA</sequence>
<dbReference type="InterPro" id="IPR013324">
    <property type="entry name" value="RNA_pol_sigma_r3/r4-like"/>
</dbReference>
<keyword evidence="2" id="KW-0731">Sigma factor</keyword>
<keyword evidence="3" id="KW-0238">DNA-binding</keyword>
<evidence type="ECO:0000259" key="6">
    <source>
        <dbReference type="Pfam" id="PF04545"/>
    </source>
</evidence>
<feature type="domain" description="RNA polymerase sigma-70 region 4" evidence="6">
    <location>
        <begin position="205"/>
        <end position="257"/>
    </location>
</feature>
<keyword evidence="1" id="KW-0805">Transcription regulation</keyword>
<dbReference type="GO" id="GO:0006352">
    <property type="term" value="P:DNA-templated transcription initiation"/>
    <property type="evidence" value="ECO:0007669"/>
    <property type="project" value="InterPro"/>
</dbReference>
<dbReference type="RefSeq" id="WP_105184975.1">
    <property type="nucleotide sequence ID" value="NZ_BAAAGO010000041.1"/>
</dbReference>
<dbReference type="InterPro" id="IPR036388">
    <property type="entry name" value="WH-like_DNA-bd_sf"/>
</dbReference>
<dbReference type="InterPro" id="IPR014284">
    <property type="entry name" value="RNA_pol_sigma-70_dom"/>
</dbReference>
<evidence type="ECO:0000259" key="5">
    <source>
        <dbReference type="Pfam" id="PF04542"/>
    </source>
</evidence>
<name>A0A2N9JEK8_9ACTN</name>
<proteinExistence type="predicted"/>
<keyword evidence="4" id="KW-0804">Transcription</keyword>
<dbReference type="KEGG" id="mgg:MPLG2_0798"/>
<dbReference type="InterPro" id="IPR000943">
    <property type="entry name" value="RNA_pol_sigma70"/>
</dbReference>